<evidence type="ECO:0000256" key="17">
    <source>
        <dbReference type="SAM" id="MobiDB-lite"/>
    </source>
</evidence>
<feature type="region of interest" description="Disordered" evidence="17">
    <location>
        <begin position="1"/>
        <end position="26"/>
    </location>
</feature>
<evidence type="ECO:0000256" key="7">
    <source>
        <dbReference type="ARBA" id="ARBA00022692"/>
    </source>
</evidence>
<dbReference type="InterPro" id="IPR014210">
    <property type="entry name" value="Cyt_o_ubiqinol_oxidase_su4"/>
</dbReference>
<accession>A0A3R8MSI6</accession>
<evidence type="ECO:0000256" key="4">
    <source>
        <dbReference type="ARBA" id="ARBA00014689"/>
    </source>
</evidence>
<feature type="transmembrane region" description="Helical" evidence="18">
    <location>
        <begin position="96"/>
        <end position="118"/>
    </location>
</feature>
<keyword evidence="20" id="KW-1185">Reference proteome</keyword>
<dbReference type="OrthoDB" id="2375888at2"/>
<dbReference type="NCBIfam" id="TIGR02847">
    <property type="entry name" value="CyoD"/>
    <property type="match status" value="1"/>
</dbReference>
<reference evidence="19 20" key="1">
    <citation type="submission" date="2018-11" db="EMBL/GenBank/DDBJ databases">
        <title>Genome sequencing of Lautropia sp. KCOM 2505 (= ChDC F240).</title>
        <authorList>
            <person name="Kook J.-K."/>
            <person name="Park S.-N."/>
            <person name="Lim Y.K."/>
        </authorList>
    </citation>
    <scope>NUCLEOTIDE SEQUENCE [LARGE SCALE GENOMIC DNA]</scope>
    <source>
        <strain evidence="19 20">KCOM 2505</strain>
    </source>
</reference>
<evidence type="ECO:0000256" key="13">
    <source>
        <dbReference type="ARBA" id="ARBA00030071"/>
    </source>
</evidence>
<dbReference type="GO" id="GO:0009319">
    <property type="term" value="C:cytochrome o ubiquinol oxidase complex"/>
    <property type="evidence" value="ECO:0007669"/>
    <property type="project" value="TreeGrafter"/>
</dbReference>
<dbReference type="AlphaFoldDB" id="A0A3R8MSI6"/>
<evidence type="ECO:0000256" key="5">
    <source>
        <dbReference type="ARBA" id="ARBA00022448"/>
    </source>
</evidence>
<keyword evidence="6" id="KW-1003">Cell membrane</keyword>
<dbReference type="PANTHER" id="PTHR36835">
    <property type="entry name" value="CYTOCHROME BO(3) UBIQUINOL OXIDASE SUBUNIT 4"/>
    <property type="match status" value="1"/>
</dbReference>
<evidence type="ECO:0000256" key="11">
    <source>
        <dbReference type="ARBA" id="ARBA00023136"/>
    </source>
</evidence>
<evidence type="ECO:0000256" key="2">
    <source>
        <dbReference type="ARBA" id="ARBA00008079"/>
    </source>
</evidence>
<dbReference type="Pfam" id="PF03626">
    <property type="entry name" value="COX4_pro"/>
    <property type="match status" value="1"/>
</dbReference>
<keyword evidence="8" id="KW-0249">Electron transport</keyword>
<dbReference type="InterPro" id="IPR050968">
    <property type="entry name" value="Cytochrome_c_oxidase_bac_sub4"/>
</dbReference>
<name>A0A3R8MSI6_9BURK</name>
<keyword evidence="11 18" id="KW-0472">Membrane</keyword>
<dbReference type="GO" id="GO:0015078">
    <property type="term" value="F:proton transmembrane transporter activity"/>
    <property type="evidence" value="ECO:0007669"/>
    <property type="project" value="TreeGrafter"/>
</dbReference>
<organism evidence="19 20">
    <name type="scientific">Lautropia dentalis</name>
    <dbReference type="NCBI Taxonomy" id="2490857"/>
    <lineage>
        <taxon>Bacteria</taxon>
        <taxon>Pseudomonadati</taxon>
        <taxon>Pseudomonadota</taxon>
        <taxon>Betaproteobacteria</taxon>
        <taxon>Burkholderiales</taxon>
        <taxon>Burkholderiaceae</taxon>
        <taxon>Lautropia</taxon>
    </lineage>
</organism>
<evidence type="ECO:0000256" key="8">
    <source>
        <dbReference type="ARBA" id="ARBA00022982"/>
    </source>
</evidence>
<dbReference type="GO" id="GO:0019646">
    <property type="term" value="P:aerobic electron transport chain"/>
    <property type="evidence" value="ECO:0007669"/>
    <property type="project" value="TreeGrafter"/>
</dbReference>
<evidence type="ECO:0000256" key="9">
    <source>
        <dbReference type="ARBA" id="ARBA00022989"/>
    </source>
</evidence>
<dbReference type="Proteomes" id="UP000270261">
    <property type="component" value="Unassembled WGS sequence"/>
</dbReference>
<feature type="transmembrane region" description="Helical" evidence="18">
    <location>
        <begin position="64"/>
        <end position="84"/>
    </location>
</feature>
<keyword evidence="5" id="KW-0813">Transport</keyword>
<sequence length="136" mass="14960">MSAHSHNTGHAPAGHHGHGDHGHHEEFPHVTRKEYNTGFILSVILTAIPFGLVMSGAIENPDVAAMVVMGFGAVQIIVHMVYFLHMNRKAQGGWTFLAFVFTAILLAITLVGSLWVMYHLNYNLMPATNHNLRIAP</sequence>
<gene>
    <name evidence="19" type="primary">cyoD</name>
    <name evidence="19" type="ORF">EHV23_11960</name>
</gene>
<evidence type="ECO:0000256" key="10">
    <source>
        <dbReference type="ARBA" id="ARBA00023002"/>
    </source>
</evidence>
<dbReference type="GO" id="GO:0009486">
    <property type="term" value="F:cytochrome bo3 ubiquinol oxidase activity"/>
    <property type="evidence" value="ECO:0007669"/>
    <property type="project" value="InterPro"/>
</dbReference>
<feature type="transmembrane region" description="Helical" evidence="18">
    <location>
        <begin position="39"/>
        <end position="58"/>
    </location>
</feature>
<dbReference type="PANTHER" id="PTHR36835:SF1">
    <property type="entry name" value="CYTOCHROME BO(3) UBIQUINOL OXIDASE SUBUNIT 4"/>
    <property type="match status" value="1"/>
</dbReference>
<evidence type="ECO:0000256" key="6">
    <source>
        <dbReference type="ARBA" id="ARBA00022475"/>
    </source>
</evidence>
<evidence type="ECO:0000256" key="14">
    <source>
        <dbReference type="ARBA" id="ARBA00030211"/>
    </source>
</evidence>
<evidence type="ECO:0000256" key="3">
    <source>
        <dbReference type="ARBA" id="ARBA00011700"/>
    </source>
</evidence>
<dbReference type="InterPro" id="IPR005171">
    <property type="entry name" value="Cyt_c_oxidase_su4_prok"/>
</dbReference>
<evidence type="ECO:0000313" key="20">
    <source>
        <dbReference type="Proteomes" id="UP000270261"/>
    </source>
</evidence>
<comment type="subunit">
    <text evidence="3">Heterooctamer of two A chains, two B chains, two C chains and two D chains.</text>
</comment>
<dbReference type="EMBL" id="RRUE01000002">
    <property type="protein sequence ID" value="RRN44090.1"/>
    <property type="molecule type" value="Genomic_DNA"/>
</dbReference>
<comment type="subcellular location">
    <subcellularLocation>
        <location evidence="1">Cell membrane</location>
        <topology evidence="1">Multi-pass membrane protein</topology>
    </subcellularLocation>
</comment>
<evidence type="ECO:0000256" key="18">
    <source>
        <dbReference type="SAM" id="Phobius"/>
    </source>
</evidence>
<comment type="similarity">
    <text evidence="2">Belongs to the cytochrome c oxidase bacterial subunit 4 family.</text>
</comment>
<feature type="compositionally biased region" description="Basic and acidic residues" evidence="17">
    <location>
        <begin position="17"/>
        <end position="26"/>
    </location>
</feature>
<dbReference type="RefSeq" id="WP_125096284.1">
    <property type="nucleotide sequence ID" value="NZ_RRUE01000002.1"/>
</dbReference>
<keyword evidence="10" id="KW-0560">Oxidoreductase</keyword>
<keyword evidence="7 18" id="KW-0812">Transmembrane</keyword>
<evidence type="ECO:0000313" key="19">
    <source>
        <dbReference type="EMBL" id="RRN44090.1"/>
    </source>
</evidence>
<proteinExistence type="inferred from homology"/>
<keyword evidence="9 18" id="KW-1133">Transmembrane helix</keyword>
<evidence type="ECO:0000256" key="16">
    <source>
        <dbReference type="ARBA" id="ARBA00032185"/>
    </source>
</evidence>
<evidence type="ECO:0000256" key="1">
    <source>
        <dbReference type="ARBA" id="ARBA00004651"/>
    </source>
</evidence>
<evidence type="ECO:0000256" key="12">
    <source>
        <dbReference type="ARBA" id="ARBA00025694"/>
    </source>
</evidence>
<comment type="function">
    <text evidence="12">Cytochrome bo(3) ubiquinol terminal oxidase is the component of the aerobic respiratory chain of E.coli that predominates when cells are grown at high aeration. Has proton pump activity across the membrane in addition to electron transfer, pumping 2 protons/electron.</text>
</comment>
<dbReference type="GO" id="GO:0005886">
    <property type="term" value="C:plasma membrane"/>
    <property type="evidence" value="ECO:0007669"/>
    <property type="project" value="UniProtKB-SubCell"/>
</dbReference>
<protein>
    <recommendedName>
        <fullName evidence="4">Cytochrome bo(3) ubiquinol oxidase subunit 4</fullName>
    </recommendedName>
    <alternativeName>
        <fullName evidence="16">Cytochrome o ubiquinol oxidase subunit 4</fullName>
    </alternativeName>
    <alternativeName>
        <fullName evidence="13">Oxidase bo(3) subunit 4</fullName>
    </alternativeName>
    <alternativeName>
        <fullName evidence="14">Ubiquinol oxidase polypeptide IV</fullName>
    </alternativeName>
    <alternativeName>
        <fullName evidence="15">Ubiquinol oxidase subunit 4</fullName>
    </alternativeName>
</protein>
<comment type="caution">
    <text evidence="19">The sequence shown here is derived from an EMBL/GenBank/DDBJ whole genome shotgun (WGS) entry which is preliminary data.</text>
</comment>
<evidence type="ECO:0000256" key="15">
    <source>
        <dbReference type="ARBA" id="ARBA00031887"/>
    </source>
</evidence>
<dbReference type="GO" id="GO:0015990">
    <property type="term" value="P:electron transport coupled proton transport"/>
    <property type="evidence" value="ECO:0007669"/>
    <property type="project" value="InterPro"/>
</dbReference>